<dbReference type="Gene3D" id="3.60.60.10">
    <property type="entry name" value="Penicillin V Acylase, Chain A"/>
    <property type="match status" value="1"/>
</dbReference>
<organism evidence="5 6">
    <name type="scientific">Glacieibacterium arshaanense</name>
    <dbReference type="NCBI Taxonomy" id="2511025"/>
    <lineage>
        <taxon>Bacteria</taxon>
        <taxon>Pseudomonadati</taxon>
        <taxon>Pseudomonadota</taxon>
        <taxon>Alphaproteobacteria</taxon>
        <taxon>Sphingomonadales</taxon>
        <taxon>Sphingosinicellaceae</taxon>
        <taxon>Glacieibacterium</taxon>
    </lineage>
</organism>
<evidence type="ECO:0000256" key="2">
    <source>
        <dbReference type="ARBA" id="ARBA00022801"/>
    </source>
</evidence>
<dbReference type="InterPro" id="IPR029132">
    <property type="entry name" value="CBAH/NAAA_C"/>
</dbReference>
<keyword evidence="2 5" id="KW-0378">Hydrolase</keyword>
<dbReference type="EMBL" id="SIHO01000002">
    <property type="protein sequence ID" value="TFU03415.1"/>
    <property type="molecule type" value="Genomic_DNA"/>
</dbReference>
<keyword evidence="6" id="KW-1185">Reference proteome</keyword>
<accession>A0A4Y9EMX7</accession>
<dbReference type="PANTHER" id="PTHR35527">
    <property type="entry name" value="CHOLOYLGLYCINE HYDROLASE"/>
    <property type="match status" value="1"/>
</dbReference>
<sequence length="363" mass="38701">MTRRTLTRSFVQTALACATGLALLAQPALACTSLVLAANDGGRIYGRTMEFGIPLHSQAMKMPRGFANVGIGPDGTPGKGKSWNSKYAVIGANVFGMPFYVDGMNEAGLAGGMLNAPNTAQYQDVPAGQEANSIAPQQLLTYVLTNFATVGEVREALGKMYVSNAPMKAWGGVPRAHMTLHDAAGGSIVVEYLGGQLVINDNVIGVMTNDPAFTWHLANIGNYANLSGLDKKPLTVNGHTFPPASSGNGLHGIPGSMLSPDRFVRASLYVLNTPTDATTDVQKARVWHILNNFDIPYGSIYLDASSGYGGGANAYEFTEWTVVADLKNKTYSIRSFENPQIMTLDFKGFDLNGKTVTNLPLLK</sequence>
<comment type="caution">
    <text evidence="5">The sequence shown here is derived from an EMBL/GenBank/DDBJ whole genome shotgun (WGS) entry which is preliminary data.</text>
</comment>
<reference evidence="5 6" key="1">
    <citation type="submission" date="2019-02" db="EMBL/GenBank/DDBJ databases">
        <title>Polymorphobacter sp. isolated from the lake at the Tibet of China.</title>
        <authorList>
            <person name="Li A."/>
        </authorList>
    </citation>
    <scope>NUCLEOTIDE SEQUENCE [LARGE SCALE GENOMIC DNA]</scope>
    <source>
        <strain evidence="5 6">DJ1R-1</strain>
    </source>
</reference>
<dbReference type="InterPro" id="IPR029055">
    <property type="entry name" value="Ntn_hydrolases_N"/>
</dbReference>
<dbReference type="CDD" id="cd00542">
    <property type="entry name" value="Ntn_PVA"/>
    <property type="match status" value="1"/>
</dbReference>
<feature type="chain" id="PRO_5021237047" evidence="3">
    <location>
        <begin position="31"/>
        <end position="363"/>
    </location>
</feature>
<dbReference type="OrthoDB" id="1265391at2"/>
<proteinExistence type="inferred from homology"/>
<dbReference type="AlphaFoldDB" id="A0A4Y9EMX7"/>
<comment type="similarity">
    <text evidence="1">Belongs to the peptidase C59 family.</text>
</comment>
<protein>
    <submittedName>
        <fullName evidence="5">Choloylglycine hydrolase family protein</fullName>
    </submittedName>
</protein>
<gene>
    <name evidence="5" type="ORF">EUV02_09585</name>
</gene>
<dbReference type="GO" id="GO:0016787">
    <property type="term" value="F:hydrolase activity"/>
    <property type="evidence" value="ECO:0007669"/>
    <property type="project" value="UniProtKB-KW"/>
</dbReference>
<dbReference type="PANTHER" id="PTHR35527:SF2">
    <property type="entry name" value="HYDROLASE"/>
    <property type="match status" value="1"/>
</dbReference>
<feature type="signal peptide" evidence="3">
    <location>
        <begin position="1"/>
        <end position="30"/>
    </location>
</feature>
<evidence type="ECO:0000259" key="4">
    <source>
        <dbReference type="Pfam" id="PF02275"/>
    </source>
</evidence>
<name>A0A4Y9EMX7_9SPHN</name>
<dbReference type="InterPro" id="IPR052193">
    <property type="entry name" value="Peptidase_C59"/>
</dbReference>
<evidence type="ECO:0000313" key="6">
    <source>
        <dbReference type="Proteomes" id="UP000297737"/>
    </source>
</evidence>
<dbReference type="Pfam" id="PF02275">
    <property type="entry name" value="CBAH"/>
    <property type="match status" value="1"/>
</dbReference>
<dbReference type="SUPFAM" id="SSF56235">
    <property type="entry name" value="N-terminal nucleophile aminohydrolases (Ntn hydrolases)"/>
    <property type="match status" value="1"/>
</dbReference>
<evidence type="ECO:0000313" key="5">
    <source>
        <dbReference type="EMBL" id="TFU03415.1"/>
    </source>
</evidence>
<dbReference type="Proteomes" id="UP000297737">
    <property type="component" value="Unassembled WGS sequence"/>
</dbReference>
<keyword evidence="3" id="KW-0732">Signal</keyword>
<evidence type="ECO:0000256" key="1">
    <source>
        <dbReference type="ARBA" id="ARBA00006625"/>
    </source>
</evidence>
<evidence type="ECO:0000256" key="3">
    <source>
        <dbReference type="SAM" id="SignalP"/>
    </source>
</evidence>
<feature type="domain" description="Choloylglycine hydrolase/NAAA C-terminal" evidence="4">
    <location>
        <begin position="31"/>
        <end position="354"/>
    </location>
</feature>